<dbReference type="OrthoDB" id="597477at2"/>
<evidence type="ECO:0000256" key="1">
    <source>
        <dbReference type="ARBA" id="ARBA00006484"/>
    </source>
</evidence>
<dbReference type="GO" id="GO:0016491">
    <property type="term" value="F:oxidoreductase activity"/>
    <property type="evidence" value="ECO:0007669"/>
    <property type="project" value="UniProtKB-KW"/>
</dbReference>
<dbReference type="AlphaFoldDB" id="A0A4R6SVR3"/>
<evidence type="ECO:0000313" key="6">
    <source>
        <dbReference type="EMBL" id="TDQ09446.1"/>
    </source>
</evidence>
<dbReference type="PROSITE" id="PS00061">
    <property type="entry name" value="ADH_SHORT"/>
    <property type="match status" value="1"/>
</dbReference>
<dbReference type="PANTHER" id="PTHR43180">
    <property type="entry name" value="3-OXOACYL-(ACYL-CARRIER-PROTEIN) REDUCTASE (AFU_ORTHOLOGUE AFUA_6G11210)"/>
    <property type="match status" value="1"/>
</dbReference>
<organism evidence="6 7">
    <name type="scientific">Pedobacter metabolipauper</name>
    <dbReference type="NCBI Taxonomy" id="425513"/>
    <lineage>
        <taxon>Bacteria</taxon>
        <taxon>Pseudomonadati</taxon>
        <taxon>Bacteroidota</taxon>
        <taxon>Sphingobacteriia</taxon>
        <taxon>Sphingobacteriales</taxon>
        <taxon>Sphingobacteriaceae</taxon>
        <taxon>Pedobacter</taxon>
    </lineage>
</organism>
<comment type="caution">
    <text evidence="6">The sequence shown here is derived from an EMBL/GenBank/DDBJ whole genome shotgun (WGS) entry which is preliminary data.</text>
</comment>
<reference evidence="6 7" key="1">
    <citation type="submission" date="2019-03" db="EMBL/GenBank/DDBJ databases">
        <title>Genomic Encyclopedia of Archaeal and Bacterial Type Strains, Phase II (KMG-II): from individual species to whole genera.</title>
        <authorList>
            <person name="Goeker M."/>
        </authorList>
    </citation>
    <scope>NUCLEOTIDE SEQUENCE [LARGE SCALE GENOMIC DNA]</scope>
    <source>
        <strain evidence="6 7">DSM 19035</strain>
    </source>
</reference>
<gene>
    <name evidence="6" type="ORF">ATK78_1600</name>
</gene>
<keyword evidence="3" id="KW-0520">NAD</keyword>
<proteinExistence type="inferred from homology"/>
<dbReference type="NCBIfam" id="NF005559">
    <property type="entry name" value="PRK07231.1"/>
    <property type="match status" value="1"/>
</dbReference>
<dbReference type="InterPro" id="IPR002347">
    <property type="entry name" value="SDR_fam"/>
</dbReference>
<keyword evidence="7" id="KW-1185">Reference proteome</keyword>
<accession>A0A4R6SVR3</accession>
<keyword evidence="5" id="KW-0753">Steroid metabolism</keyword>
<dbReference type="PANTHER" id="PTHR43180:SF28">
    <property type="entry name" value="NAD(P)-BINDING ROSSMANN-FOLD SUPERFAMILY PROTEIN"/>
    <property type="match status" value="1"/>
</dbReference>
<dbReference type="PRINTS" id="PR00080">
    <property type="entry name" value="SDRFAMILY"/>
</dbReference>
<keyword evidence="2" id="KW-0560">Oxidoreductase</keyword>
<dbReference type="RefSeq" id="WP_133575529.1">
    <property type="nucleotide sequence ID" value="NZ_SNYC01000004.1"/>
</dbReference>
<dbReference type="Proteomes" id="UP000295620">
    <property type="component" value="Unassembled WGS sequence"/>
</dbReference>
<dbReference type="Gene3D" id="3.40.50.720">
    <property type="entry name" value="NAD(P)-binding Rossmann-like Domain"/>
    <property type="match status" value="1"/>
</dbReference>
<evidence type="ECO:0000256" key="2">
    <source>
        <dbReference type="ARBA" id="ARBA00023002"/>
    </source>
</evidence>
<dbReference type="CDD" id="cd05233">
    <property type="entry name" value="SDR_c"/>
    <property type="match status" value="1"/>
</dbReference>
<name>A0A4R6SVR3_9SPHI</name>
<evidence type="ECO:0000256" key="3">
    <source>
        <dbReference type="ARBA" id="ARBA00023027"/>
    </source>
</evidence>
<dbReference type="PRINTS" id="PR00081">
    <property type="entry name" value="GDHRDH"/>
</dbReference>
<evidence type="ECO:0000256" key="4">
    <source>
        <dbReference type="ARBA" id="ARBA00023098"/>
    </source>
</evidence>
<dbReference type="InterPro" id="IPR036291">
    <property type="entry name" value="NAD(P)-bd_dom_sf"/>
</dbReference>
<dbReference type="InterPro" id="IPR020904">
    <property type="entry name" value="Sc_DH/Rdtase_CS"/>
</dbReference>
<dbReference type="Pfam" id="PF13561">
    <property type="entry name" value="adh_short_C2"/>
    <property type="match status" value="1"/>
</dbReference>
<dbReference type="GO" id="GO:0008202">
    <property type="term" value="P:steroid metabolic process"/>
    <property type="evidence" value="ECO:0007669"/>
    <property type="project" value="UniProtKB-KW"/>
</dbReference>
<comment type="similarity">
    <text evidence="1">Belongs to the short-chain dehydrogenases/reductases (SDR) family.</text>
</comment>
<protein>
    <submittedName>
        <fullName evidence="6">NAD(P)-dependent dehydrogenase (Short-subunit alcohol dehydrogenase family)</fullName>
    </submittedName>
</protein>
<keyword evidence="4" id="KW-0443">Lipid metabolism</keyword>
<evidence type="ECO:0000313" key="7">
    <source>
        <dbReference type="Proteomes" id="UP000295620"/>
    </source>
</evidence>
<dbReference type="FunFam" id="3.40.50.720:FF:000084">
    <property type="entry name" value="Short-chain dehydrogenase reductase"/>
    <property type="match status" value="1"/>
</dbReference>
<dbReference type="EMBL" id="SNYC01000004">
    <property type="protein sequence ID" value="TDQ09446.1"/>
    <property type="molecule type" value="Genomic_DNA"/>
</dbReference>
<evidence type="ECO:0000256" key="5">
    <source>
        <dbReference type="ARBA" id="ARBA00023221"/>
    </source>
</evidence>
<sequence>MKGLKDKAALITGGASGLGKAIAERLHEEGAIVVIADLNEDAGNKLAQELNGFFVKTNVTDASAVEQAVAFTVEKAGKLDIFVNNAGIDGLQASTHESTLENWHKVIDINLNGAFYGLKYALAQFVKQNTGGAIINTVSTAGLVGFANIPPYTAAKAALVNLTRSTAVEYGKYFIRINAVAPTTVLTPLVQHFIDSAEDPAAMKQHMETMNPIPGMPETQDIAATVAFLASDDARFISGITVAVDGGYTAQ</sequence>
<dbReference type="SUPFAM" id="SSF51735">
    <property type="entry name" value="NAD(P)-binding Rossmann-fold domains"/>
    <property type="match status" value="1"/>
</dbReference>